<dbReference type="InterPro" id="IPR001482">
    <property type="entry name" value="T2SS/T4SS_dom"/>
</dbReference>
<evidence type="ECO:0000313" key="5">
    <source>
        <dbReference type="EMBL" id="PDT00070.1"/>
    </source>
</evidence>
<organism evidence="5 6">
    <name type="scientific">Rhizobium chutanense</name>
    <dbReference type="NCBI Taxonomy" id="2035448"/>
    <lineage>
        <taxon>Bacteria</taxon>
        <taxon>Pseudomonadati</taxon>
        <taxon>Pseudomonadota</taxon>
        <taxon>Alphaproteobacteria</taxon>
        <taxon>Hyphomicrobiales</taxon>
        <taxon>Rhizobiaceae</taxon>
        <taxon>Rhizobium/Agrobacterium group</taxon>
        <taxon>Rhizobium</taxon>
    </lineage>
</organism>
<dbReference type="Gene3D" id="3.30.450.90">
    <property type="match status" value="1"/>
</dbReference>
<protein>
    <submittedName>
        <fullName evidence="5">General secretion pathway protein GspE</fullName>
    </submittedName>
</protein>
<reference evidence="5 6" key="1">
    <citation type="submission" date="2017-09" db="EMBL/GenBank/DDBJ databases">
        <title>Comparative genomics of rhizobia isolated from Phaseolus vulgaris in China.</title>
        <authorList>
            <person name="Tong W."/>
        </authorList>
    </citation>
    <scope>NUCLEOTIDE SEQUENCE [LARGE SCALE GENOMIC DNA]</scope>
    <source>
        <strain evidence="5 6">C5</strain>
    </source>
</reference>
<evidence type="ECO:0000313" key="6">
    <source>
        <dbReference type="Proteomes" id="UP000220768"/>
    </source>
</evidence>
<gene>
    <name evidence="5" type="ORF">CO666_32700</name>
</gene>
<dbReference type="InterPro" id="IPR007831">
    <property type="entry name" value="T2SS_GspE_N"/>
</dbReference>
<dbReference type="EMBL" id="NWSV01000054">
    <property type="protein sequence ID" value="PDT00070.1"/>
    <property type="molecule type" value="Genomic_DNA"/>
</dbReference>
<dbReference type="PANTHER" id="PTHR30258:SF2">
    <property type="entry name" value="COMG OPERON PROTEIN 1"/>
    <property type="match status" value="1"/>
</dbReference>
<dbReference type="InterPro" id="IPR027417">
    <property type="entry name" value="P-loop_NTPase"/>
</dbReference>
<dbReference type="CDD" id="cd01129">
    <property type="entry name" value="PulE-GspE-like"/>
    <property type="match status" value="1"/>
</dbReference>
<dbReference type="InterPro" id="IPR003593">
    <property type="entry name" value="AAA+_ATPase"/>
</dbReference>
<evidence type="ECO:0000256" key="3">
    <source>
        <dbReference type="ARBA" id="ARBA00022840"/>
    </source>
</evidence>
<dbReference type="InterPro" id="IPR037257">
    <property type="entry name" value="T2SS_E_N_sf"/>
</dbReference>
<comment type="similarity">
    <text evidence="1">Belongs to the GSP E family.</text>
</comment>
<dbReference type="GO" id="GO:0005524">
    <property type="term" value="F:ATP binding"/>
    <property type="evidence" value="ECO:0007669"/>
    <property type="project" value="UniProtKB-KW"/>
</dbReference>
<dbReference type="PROSITE" id="PS00662">
    <property type="entry name" value="T2SP_E"/>
    <property type="match status" value="1"/>
</dbReference>
<dbReference type="Pfam" id="PF00437">
    <property type="entry name" value="T2SSE"/>
    <property type="match status" value="1"/>
</dbReference>
<keyword evidence="3" id="KW-0067">ATP-binding</keyword>
<dbReference type="GO" id="GO:0016887">
    <property type="term" value="F:ATP hydrolysis activity"/>
    <property type="evidence" value="ECO:0007669"/>
    <property type="project" value="TreeGrafter"/>
</dbReference>
<dbReference type="GO" id="GO:0005886">
    <property type="term" value="C:plasma membrane"/>
    <property type="evidence" value="ECO:0007669"/>
    <property type="project" value="TreeGrafter"/>
</dbReference>
<name>A0A2A6J2D0_9HYPH</name>
<comment type="caution">
    <text evidence="5">The sequence shown here is derived from an EMBL/GenBank/DDBJ whole genome shotgun (WGS) entry which is preliminary data.</text>
</comment>
<dbReference type="Gene3D" id="3.40.50.300">
    <property type="entry name" value="P-loop containing nucleotide triphosphate hydrolases"/>
    <property type="match status" value="1"/>
</dbReference>
<dbReference type="SUPFAM" id="SSF52540">
    <property type="entry name" value="P-loop containing nucleoside triphosphate hydrolases"/>
    <property type="match status" value="1"/>
</dbReference>
<accession>A0A2A6J2D0</accession>
<feature type="domain" description="Bacterial type II secretion system protein E" evidence="4">
    <location>
        <begin position="377"/>
        <end position="391"/>
    </location>
</feature>
<sequence length="537" mass="59187">MDSIEPVDRFLAHLNAGGMATSEAVQRIKSARRQTGQPLDMVIRELGILPELTIAMEMARFLDLDVIADCDTRDGMEWLEKLGWDYATEKAIFPLGKKDAHLHIAIADPFDRETIEAVSYFFDLPVQASVSPRSVIEEQIGRFRQESASPGEETILEENASDVDLERLLDVARDAPVVKFVSKIVQRAIDDKATDIHLEPQVDTMRVRLRRDGLLLETEIVPKSLHTGVISRLKILARLNIAERRLPQDGRLRLAVRGQEVDFRLSVVPSVQGETAALRILDRENIRLDLQALGYDAAAATRVDNLTRRSNGLILVTGPTGSGKTTTLYSILARLNRPTVKIFTVEDPVEYRIGGITQLQIDPAIGLSFATALRSVLRQDPDIVLVGEIRDRETAEIAIQAALTGRLVLSTLHTNSATGAFNRLRDMGVEPFLLAATIRGVIGQRLLRQCCAACRDLPTKIGCTACEGTGFKGRTASFEILEVSDRFREAMRATSAEEDLEAVAIENGMVPLRQHGQALAASGLTTMDEVLRVIDAD</sequence>
<dbReference type="SMART" id="SM00382">
    <property type="entry name" value="AAA"/>
    <property type="match status" value="1"/>
</dbReference>
<evidence type="ECO:0000256" key="1">
    <source>
        <dbReference type="ARBA" id="ARBA00006611"/>
    </source>
</evidence>
<evidence type="ECO:0000259" key="4">
    <source>
        <dbReference type="PROSITE" id="PS00662"/>
    </source>
</evidence>
<proteinExistence type="inferred from homology"/>
<dbReference type="Proteomes" id="UP000220768">
    <property type="component" value="Unassembled WGS sequence"/>
</dbReference>
<dbReference type="Gene3D" id="3.30.300.160">
    <property type="entry name" value="Type II secretion system, protein E, N-terminal domain"/>
    <property type="match status" value="1"/>
</dbReference>
<keyword evidence="2" id="KW-0547">Nucleotide-binding</keyword>
<dbReference type="PANTHER" id="PTHR30258">
    <property type="entry name" value="TYPE II SECRETION SYSTEM PROTEIN GSPE-RELATED"/>
    <property type="match status" value="1"/>
</dbReference>
<dbReference type="AlphaFoldDB" id="A0A2A6J2D0"/>
<keyword evidence="6" id="KW-1185">Reference proteome</keyword>
<dbReference type="SUPFAM" id="SSF160246">
    <property type="entry name" value="EspE N-terminal domain-like"/>
    <property type="match status" value="1"/>
</dbReference>
<evidence type="ECO:0000256" key="2">
    <source>
        <dbReference type="ARBA" id="ARBA00022741"/>
    </source>
</evidence>
<dbReference type="Pfam" id="PF05157">
    <property type="entry name" value="MshEN"/>
    <property type="match status" value="1"/>
</dbReference>